<dbReference type="EMBL" id="FNFI01000002">
    <property type="protein sequence ID" value="SDJ74113.1"/>
    <property type="molecule type" value="Genomic_DNA"/>
</dbReference>
<dbReference type="SUPFAM" id="SSF63999">
    <property type="entry name" value="Thiamin pyrophosphokinase, catalytic domain"/>
    <property type="match status" value="1"/>
</dbReference>
<accession>A0A1G8W7J9</accession>
<dbReference type="GO" id="GO:0009229">
    <property type="term" value="P:thiamine diphosphate biosynthetic process"/>
    <property type="evidence" value="ECO:0007669"/>
    <property type="project" value="InterPro"/>
</dbReference>
<dbReference type="GO" id="GO:0004788">
    <property type="term" value="F:thiamine diphosphokinase activity"/>
    <property type="evidence" value="ECO:0007669"/>
    <property type="project" value="UniProtKB-UniRule"/>
</dbReference>
<dbReference type="STRING" id="586411.SAMN05216187_102149"/>
<evidence type="ECO:0000256" key="5">
    <source>
        <dbReference type="NCBIfam" id="TIGR01378"/>
    </source>
</evidence>
<dbReference type="InterPro" id="IPR036759">
    <property type="entry name" value="TPK_catalytic_sf"/>
</dbReference>
<keyword evidence="1" id="KW-0808">Transferase</keyword>
<dbReference type="CDD" id="cd07995">
    <property type="entry name" value="TPK"/>
    <property type="match status" value="1"/>
</dbReference>
<dbReference type="Pfam" id="PF04265">
    <property type="entry name" value="TPK_B1_binding"/>
    <property type="match status" value="1"/>
</dbReference>
<dbReference type="InterPro" id="IPR007373">
    <property type="entry name" value="Thiamin_PyroPKinase_B1-bd"/>
</dbReference>
<organism evidence="7 8">
    <name type="scientific">Jeotgalicoccus aerolatus</name>
    <dbReference type="NCBI Taxonomy" id="709510"/>
    <lineage>
        <taxon>Bacteria</taxon>
        <taxon>Bacillati</taxon>
        <taxon>Bacillota</taxon>
        <taxon>Bacilli</taxon>
        <taxon>Bacillales</taxon>
        <taxon>Staphylococcaceae</taxon>
        <taxon>Jeotgalicoccus</taxon>
    </lineage>
</organism>
<evidence type="ECO:0000313" key="8">
    <source>
        <dbReference type="Proteomes" id="UP000242700"/>
    </source>
</evidence>
<feature type="domain" description="Thiamin pyrophosphokinase thiamin-binding" evidence="6">
    <location>
        <begin position="134"/>
        <end position="199"/>
    </location>
</feature>
<dbReference type="GO" id="GO:0005524">
    <property type="term" value="F:ATP binding"/>
    <property type="evidence" value="ECO:0007669"/>
    <property type="project" value="UniProtKB-KW"/>
</dbReference>
<dbReference type="GO" id="GO:0016301">
    <property type="term" value="F:kinase activity"/>
    <property type="evidence" value="ECO:0007669"/>
    <property type="project" value="UniProtKB-KW"/>
</dbReference>
<evidence type="ECO:0000256" key="4">
    <source>
        <dbReference type="ARBA" id="ARBA00022840"/>
    </source>
</evidence>
<proteinExistence type="predicted"/>
<dbReference type="InterPro" id="IPR006282">
    <property type="entry name" value="Thi_PPkinase"/>
</dbReference>
<dbReference type="PANTHER" id="PTHR41299">
    <property type="entry name" value="THIAMINE PYROPHOSPHOKINASE"/>
    <property type="match status" value="1"/>
</dbReference>
<dbReference type="EC" id="2.7.6.2" evidence="5"/>
<name>A0A1G8W7J9_9STAP</name>
<keyword evidence="2" id="KW-0547">Nucleotide-binding</keyword>
<evidence type="ECO:0000256" key="3">
    <source>
        <dbReference type="ARBA" id="ARBA00022777"/>
    </source>
</evidence>
<dbReference type="NCBIfam" id="TIGR01378">
    <property type="entry name" value="thi_PPkinase"/>
    <property type="match status" value="1"/>
</dbReference>
<dbReference type="Proteomes" id="UP000242700">
    <property type="component" value="Unassembled WGS sequence"/>
</dbReference>
<dbReference type="Gene3D" id="3.40.50.10240">
    <property type="entry name" value="Thiamin pyrophosphokinase, catalytic domain"/>
    <property type="match status" value="1"/>
</dbReference>
<protein>
    <recommendedName>
        <fullName evidence="5">Thiamine diphosphokinase</fullName>
        <ecNumber evidence="5">2.7.6.2</ecNumber>
    </recommendedName>
</protein>
<dbReference type="RefSeq" id="WP_092595315.1">
    <property type="nucleotide sequence ID" value="NZ_FNFI01000002.1"/>
</dbReference>
<keyword evidence="4" id="KW-0067">ATP-binding</keyword>
<dbReference type="InterPro" id="IPR036371">
    <property type="entry name" value="TPK_B1-bd_sf"/>
</dbReference>
<dbReference type="OrthoDB" id="9804377at2"/>
<sequence>MKHFNVLLRDVPFTPVKDGPWTGVDAGVKGLLKAGIDVERAYGDFDSVSAEDIENFKEHLTFDIVPGVKDYTDSELALLSLAEEGAESIDVYGALGGRKDHELMNIHLLAHEKLRAIELRLINEKNEIVLLIAGSHTVKSDGFKKYVSFIPLYDKTLLTLRGFKYDIEDTYVSIGKTLTVSNEFKNHAADIKTDQDILMIKSTD</sequence>
<gene>
    <name evidence="7" type="ORF">SAMN05216187_102149</name>
</gene>
<keyword evidence="3 7" id="KW-0418">Kinase</keyword>
<dbReference type="InterPro" id="IPR007371">
    <property type="entry name" value="TPK_catalytic"/>
</dbReference>
<dbReference type="InterPro" id="IPR053149">
    <property type="entry name" value="TPK"/>
</dbReference>
<evidence type="ECO:0000259" key="6">
    <source>
        <dbReference type="SMART" id="SM00983"/>
    </source>
</evidence>
<evidence type="ECO:0000256" key="1">
    <source>
        <dbReference type="ARBA" id="ARBA00022679"/>
    </source>
</evidence>
<dbReference type="GO" id="GO:0006772">
    <property type="term" value="P:thiamine metabolic process"/>
    <property type="evidence" value="ECO:0007669"/>
    <property type="project" value="UniProtKB-UniRule"/>
</dbReference>
<dbReference type="PANTHER" id="PTHR41299:SF1">
    <property type="entry name" value="THIAMINE PYROPHOSPHOKINASE"/>
    <property type="match status" value="1"/>
</dbReference>
<evidence type="ECO:0000256" key="2">
    <source>
        <dbReference type="ARBA" id="ARBA00022741"/>
    </source>
</evidence>
<dbReference type="GO" id="GO:0030975">
    <property type="term" value="F:thiamine binding"/>
    <property type="evidence" value="ECO:0007669"/>
    <property type="project" value="InterPro"/>
</dbReference>
<reference evidence="8" key="1">
    <citation type="submission" date="2016-10" db="EMBL/GenBank/DDBJ databases">
        <authorList>
            <person name="Varghese N."/>
            <person name="Submissions S."/>
        </authorList>
    </citation>
    <scope>NUCLEOTIDE SEQUENCE [LARGE SCALE GENOMIC DNA]</scope>
    <source>
        <strain evidence="8">CGMCC 1.8911</strain>
    </source>
</reference>
<evidence type="ECO:0000313" key="7">
    <source>
        <dbReference type="EMBL" id="SDJ74113.1"/>
    </source>
</evidence>
<dbReference type="AlphaFoldDB" id="A0A1G8W7J9"/>
<dbReference type="SUPFAM" id="SSF63862">
    <property type="entry name" value="Thiamin pyrophosphokinase, substrate-binding domain"/>
    <property type="match status" value="1"/>
</dbReference>
<dbReference type="Pfam" id="PF04263">
    <property type="entry name" value="TPK_catalytic"/>
    <property type="match status" value="1"/>
</dbReference>
<dbReference type="SMART" id="SM00983">
    <property type="entry name" value="TPK_B1_binding"/>
    <property type="match status" value="1"/>
</dbReference>